<feature type="compositionally biased region" description="Polar residues" evidence="1">
    <location>
        <begin position="140"/>
        <end position="174"/>
    </location>
</feature>
<proteinExistence type="predicted"/>
<protein>
    <recommendedName>
        <fullName evidence="4">Helix-turn-helix domain-containing protein</fullName>
    </recommendedName>
</protein>
<dbReference type="Proteomes" id="UP000562352">
    <property type="component" value="Unassembled WGS sequence"/>
</dbReference>
<dbReference type="EMBL" id="JACHJJ010000001">
    <property type="protein sequence ID" value="MBB5960864.1"/>
    <property type="molecule type" value="Genomic_DNA"/>
</dbReference>
<feature type="compositionally biased region" description="Low complexity" evidence="1">
    <location>
        <begin position="128"/>
        <end position="139"/>
    </location>
</feature>
<evidence type="ECO:0000256" key="1">
    <source>
        <dbReference type="SAM" id="MobiDB-lite"/>
    </source>
</evidence>
<sequence>MSHRSAGFRRAELPADNFTMLSNRWIRDKRLTWKSRGILAWLASHAVGFRVSEKAIIGAAPDGRDSVRAGIRELETTGYLRRERKRDASGKLSVVEYVLSDPWTTSATSAQVGTNDGFSVPGGDDRPAPTTENPAEAATSDNTPDAQITPTTENPSEVVTSENGASPQVGTNDGKSVPLRRTEDQKKTKKKTTDPLRAVGALTVRTARDAATTPSASQEEISWLAGEVLGQMPDHYRKAPAWLRTRLLARIAEALTEHAPLALAEYCHKFADDPNFGDYEHLRRFSDVVRKLAADVADGTCCAGCGRDPRHPFCDAGIAGGTR</sequence>
<gene>
    <name evidence="2" type="ORF">FHS22_000102</name>
</gene>
<name>A0A841CX22_PLAVE</name>
<keyword evidence="3" id="KW-1185">Reference proteome</keyword>
<dbReference type="RefSeq" id="WP_184937310.1">
    <property type="nucleotide sequence ID" value="NZ_BAAAWZ010000001.1"/>
</dbReference>
<reference evidence="2 3" key="1">
    <citation type="submission" date="2020-08" db="EMBL/GenBank/DDBJ databases">
        <title>Genomic Encyclopedia of Type Strains, Phase III (KMG-III): the genomes of soil and plant-associated and newly described type strains.</title>
        <authorList>
            <person name="Whitman W."/>
        </authorList>
    </citation>
    <scope>NUCLEOTIDE SEQUENCE [LARGE SCALE GENOMIC DNA]</scope>
    <source>
        <strain evidence="2 3">CECT 3303</strain>
    </source>
</reference>
<dbReference type="AlphaFoldDB" id="A0A841CX22"/>
<organism evidence="2 3">
    <name type="scientific">Planomonospora venezuelensis</name>
    <dbReference type="NCBI Taxonomy" id="1999"/>
    <lineage>
        <taxon>Bacteria</taxon>
        <taxon>Bacillati</taxon>
        <taxon>Actinomycetota</taxon>
        <taxon>Actinomycetes</taxon>
        <taxon>Streptosporangiales</taxon>
        <taxon>Streptosporangiaceae</taxon>
        <taxon>Planomonospora</taxon>
    </lineage>
</organism>
<comment type="caution">
    <text evidence="2">The sequence shown here is derived from an EMBL/GenBank/DDBJ whole genome shotgun (WGS) entry which is preliminary data.</text>
</comment>
<feature type="compositionally biased region" description="Polar residues" evidence="1">
    <location>
        <begin position="107"/>
        <end position="117"/>
    </location>
</feature>
<accession>A0A841CX22</accession>
<feature type="compositionally biased region" description="Basic and acidic residues" evidence="1">
    <location>
        <begin position="180"/>
        <end position="194"/>
    </location>
</feature>
<feature type="region of interest" description="Disordered" evidence="1">
    <location>
        <begin position="107"/>
        <end position="196"/>
    </location>
</feature>
<evidence type="ECO:0000313" key="3">
    <source>
        <dbReference type="Proteomes" id="UP000562352"/>
    </source>
</evidence>
<evidence type="ECO:0000313" key="2">
    <source>
        <dbReference type="EMBL" id="MBB5960864.1"/>
    </source>
</evidence>
<evidence type="ECO:0008006" key="4">
    <source>
        <dbReference type="Google" id="ProtNLM"/>
    </source>
</evidence>